<dbReference type="Pfam" id="PF03073">
    <property type="entry name" value="TspO_MBR"/>
    <property type="match status" value="1"/>
</dbReference>
<keyword evidence="3 6" id="KW-0812">Transmembrane</keyword>
<dbReference type="CDD" id="cd15904">
    <property type="entry name" value="TSPO_MBR"/>
    <property type="match status" value="1"/>
</dbReference>
<dbReference type="Gene3D" id="1.20.1260.100">
    <property type="entry name" value="TspO/MBR protein"/>
    <property type="match status" value="1"/>
</dbReference>
<dbReference type="Proteomes" id="UP001500642">
    <property type="component" value="Unassembled WGS sequence"/>
</dbReference>
<dbReference type="InterPro" id="IPR016040">
    <property type="entry name" value="NAD(P)-bd_dom"/>
</dbReference>
<feature type="transmembrane region" description="Helical" evidence="6">
    <location>
        <begin position="416"/>
        <end position="439"/>
    </location>
</feature>
<comment type="similarity">
    <text evidence="2">Belongs to the TspO/BZRP family.</text>
</comment>
<dbReference type="EMBL" id="BAABGL010000002">
    <property type="protein sequence ID" value="GAA4382552.1"/>
    <property type="molecule type" value="Genomic_DNA"/>
</dbReference>
<evidence type="ECO:0000256" key="6">
    <source>
        <dbReference type="SAM" id="Phobius"/>
    </source>
</evidence>
<dbReference type="InterPro" id="IPR036291">
    <property type="entry name" value="NAD(P)-bd_dom_sf"/>
</dbReference>
<keyword evidence="5 6" id="KW-0472">Membrane</keyword>
<accession>A0ABP8J0W3</accession>
<comment type="subcellular location">
    <subcellularLocation>
        <location evidence="1">Membrane</location>
        <topology evidence="1">Multi-pass membrane protein</topology>
    </subcellularLocation>
</comment>
<feature type="transmembrane region" description="Helical" evidence="6">
    <location>
        <begin position="474"/>
        <end position="494"/>
    </location>
</feature>
<dbReference type="InterPro" id="IPR038330">
    <property type="entry name" value="TspO/MBR-related_sf"/>
</dbReference>
<comment type="caution">
    <text evidence="8">The sequence shown here is derived from an EMBL/GenBank/DDBJ whole genome shotgun (WGS) entry which is preliminary data.</text>
</comment>
<reference evidence="9" key="1">
    <citation type="journal article" date="2019" name="Int. J. Syst. Evol. Microbiol.">
        <title>The Global Catalogue of Microorganisms (GCM) 10K type strain sequencing project: providing services to taxonomists for standard genome sequencing and annotation.</title>
        <authorList>
            <consortium name="The Broad Institute Genomics Platform"/>
            <consortium name="The Broad Institute Genome Sequencing Center for Infectious Disease"/>
            <person name="Wu L."/>
            <person name="Ma J."/>
        </authorList>
    </citation>
    <scope>NUCLEOTIDE SEQUENCE [LARGE SCALE GENOMIC DNA]</scope>
    <source>
        <strain evidence="9">JCM 17808</strain>
    </source>
</reference>
<dbReference type="Pfam" id="PF13460">
    <property type="entry name" value="NAD_binding_10"/>
    <property type="match status" value="1"/>
</dbReference>
<evidence type="ECO:0000313" key="8">
    <source>
        <dbReference type="EMBL" id="GAA4382552.1"/>
    </source>
</evidence>
<evidence type="ECO:0000256" key="2">
    <source>
        <dbReference type="ARBA" id="ARBA00007524"/>
    </source>
</evidence>
<dbReference type="InterPro" id="IPR004307">
    <property type="entry name" value="TspO_MBR"/>
</dbReference>
<evidence type="ECO:0000256" key="1">
    <source>
        <dbReference type="ARBA" id="ARBA00004141"/>
    </source>
</evidence>
<evidence type="ECO:0000313" key="9">
    <source>
        <dbReference type="Proteomes" id="UP001500642"/>
    </source>
</evidence>
<feature type="domain" description="NAD(P)-binding" evidence="7">
    <location>
        <begin position="25"/>
        <end position="144"/>
    </location>
</feature>
<dbReference type="SUPFAM" id="SSF51735">
    <property type="entry name" value="NAD(P)-binding Rossmann-fold domains"/>
    <property type="match status" value="1"/>
</dbReference>
<organism evidence="8 9">
    <name type="scientific">Brevibacterium pityocampae</name>
    <dbReference type="NCBI Taxonomy" id="506594"/>
    <lineage>
        <taxon>Bacteria</taxon>
        <taxon>Bacillati</taxon>
        <taxon>Actinomycetota</taxon>
        <taxon>Actinomycetes</taxon>
        <taxon>Micrococcales</taxon>
        <taxon>Brevibacteriaceae</taxon>
        <taxon>Brevibacterium</taxon>
    </lineage>
</organism>
<dbReference type="RefSeq" id="WP_345029041.1">
    <property type="nucleotide sequence ID" value="NZ_BAABGL010000002.1"/>
</dbReference>
<proteinExistence type="inferred from homology"/>
<dbReference type="Gene3D" id="3.40.50.720">
    <property type="entry name" value="NAD(P)-binding Rossmann-like Domain"/>
    <property type="match status" value="1"/>
</dbReference>
<keyword evidence="9" id="KW-1185">Reference proteome</keyword>
<dbReference type="PANTHER" id="PTHR10057:SF0">
    <property type="entry name" value="TRANSLOCATOR PROTEIN"/>
    <property type="match status" value="1"/>
</dbReference>
<keyword evidence="4 6" id="KW-1133">Transmembrane helix</keyword>
<evidence type="ECO:0000256" key="4">
    <source>
        <dbReference type="ARBA" id="ARBA00022989"/>
    </source>
</evidence>
<evidence type="ECO:0000259" key="7">
    <source>
        <dbReference type="Pfam" id="PF13460"/>
    </source>
</evidence>
<protein>
    <recommendedName>
        <fullName evidence="7">NAD(P)-binding domain-containing protein</fullName>
    </recommendedName>
</protein>
<name>A0ABP8J0W3_9MICO</name>
<gene>
    <name evidence="8" type="ORF">GCM10023167_01120</name>
</gene>
<dbReference type="PANTHER" id="PTHR10057">
    <property type="entry name" value="PERIPHERAL-TYPE BENZODIAZEPINE RECEPTOR"/>
    <property type="match status" value="1"/>
</dbReference>
<feature type="transmembrane region" description="Helical" evidence="6">
    <location>
        <begin position="345"/>
        <end position="364"/>
    </location>
</feature>
<sequence>MTADNAPTLPAAPETGQARRALVTGATGYIGSQVTTELLERGWTVRTLSRSRDKALTMPWAGRVVPEGQAAGSGEVEVHVGDADSGEDLAAALTGIDVAWYLVHSMGTGKGFAEHEREMARTFARAAEQQRVGRIVYLGGLHPEGEELSEHLASRVTVGDVLLDSAVPTAALQAGVVLGAGSASFQMLRHLSERLPGAVAPQWVENRITPISVRDAVHYLVGAADLPAEVDRSFDIGGPDTLSYAEMMQRYAAAVDLPKRRVLTAPVTTPSLASQWIGLVTPVNAGLAEPLIGSLLNDTVLGERDLEDLVGRPPGGNQTFEEAVRTAVADGEHGEGLDTRRWRRVLLSSAAAVGACAAVGTILTDPSNRWYRSLRKPAWQPPAAAFPIVWTLLYADLAVISALVTADDLEAGNRKAVRNSAIALGTNLVLNAGWTGLFFRGKKPVLSTIEAAALALSSADLVRRAARSAPQRGVVLAPYAAWTGLAVALSASIARLNRGR</sequence>
<evidence type="ECO:0000256" key="3">
    <source>
        <dbReference type="ARBA" id="ARBA00022692"/>
    </source>
</evidence>
<evidence type="ECO:0000256" key="5">
    <source>
        <dbReference type="ARBA" id="ARBA00023136"/>
    </source>
</evidence>
<feature type="transmembrane region" description="Helical" evidence="6">
    <location>
        <begin position="384"/>
        <end position="404"/>
    </location>
</feature>